<protein>
    <submittedName>
        <fullName evidence="1">Uncharacterized protein</fullName>
    </submittedName>
</protein>
<accession>D0LJD7</accession>
<organism evidence="1 2">
    <name type="scientific">Haliangium ochraceum (strain DSM 14365 / JCM 11303 / SMP-2)</name>
    <dbReference type="NCBI Taxonomy" id="502025"/>
    <lineage>
        <taxon>Bacteria</taxon>
        <taxon>Pseudomonadati</taxon>
        <taxon>Myxococcota</taxon>
        <taxon>Polyangia</taxon>
        <taxon>Haliangiales</taxon>
        <taxon>Kofleriaceae</taxon>
        <taxon>Haliangium</taxon>
    </lineage>
</organism>
<dbReference type="AlphaFoldDB" id="D0LJD7"/>
<dbReference type="STRING" id="502025.Hoch_2448"/>
<name>D0LJD7_HALO1</name>
<evidence type="ECO:0000313" key="1">
    <source>
        <dbReference type="EMBL" id="ACY14984.1"/>
    </source>
</evidence>
<gene>
    <name evidence="1" type="ordered locus">Hoch_2448</name>
</gene>
<reference evidence="1 2" key="1">
    <citation type="journal article" date="2010" name="Stand. Genomic Sci.">
        <title>Complete genome sequence of Haliangium ochraceum type strain (SMP-2).</title>
        <authorList>
            <consortium name="US DOE Joint Genome Institute (JGI-PGF)"/>
            <person name="Ivanova N."/>
            <person name="Daum C."/>
            <person name="Lang E."/>
            <person name="Abt B."/>
            <person name="Kopitz M."/>
            <person name="Saunders E."/>
            <person name="Lapidus A."/>
            <person name="Lucas S."/>
            <person name="Glavina Del Rio T."/>
            <person name="Nolan M."/>
            <person name="Tice H."/>
            <person name="Copeland A."/>
            <person name="Cheng J.F."/>
            <person name="Chen F."/>
            <person name="Bruce D."/>
            <person name="Goodwin L."/>
            <person name="Pitluck S."/>
            <person name="Mavromatis K."/>
            <person name="Pati A."/>
            <person name="Mikhailova N."/>
            <person name="Chen A."/>
            <person name="Palaniappan K."/>
            <person name="Land M."/>
            <person name="Hauser L."/>
            <person name="Chang Y.J."/>
            <person name="Jeffries C.D."/>
            <person name="Detter J.C."/>
            <person name="Brettin T."/>
            <person name="Rohde M."/>
            <person name="Goker M."/>
            <person name="Bristow J."/>
            <person name="Markowitz V."/>
            <person name="Eisen J.A."/>
            <person name="Hugenholtz P."/>
            <person name="Kyrpides N.C."/>
            <person name="Klenk H.P."/>
        </authorList>
    </citation>
    <scope>NUCLEOTIDE SEQUENCE [LARGE SCALE GENOMIC DNA]</scope>
    <source>
        <strain evidence="2">DSM 14365 / CIP 107738 / JCM 11303 / AJ 13395 / SMP-2</strain>
    </source>
</reference>
<evidence type="ECO:0000313" key="2">
    <source>
        <dbReference type="Proteomes" id="UP000001880"/>
    </source>
</evidence>
<keyword evidence="2" id="KW-1185">Reference proteome</keyword>
<dbReference type="KEGG" id="hoh:Hoch_2448"/>
<dbReference type="EMBL" id="CP001804">
    <property type="protein sequence ID" value="ACY14984.1"/>
    <property type="molecule type" value="Genomic_DNA"/>
</dbReference>
<sequence length="195" mass="20529">MQRRTAGVLGAIVAIVMLGVVLLLSGLLAAEQRAERVAYRDAMLQQRRQAGRAPARDPGAGAGARAPLELCVRGVDGFAASLRSALPEVGVPSVLDDTGRLDLRAFVSLSDLALRAERYVEQARGAPALPQRLGRVRGVALEGEGEDQKTVWRALVPERVPCGEGGAYAVVPLEVEAPVARGDANPPSPSVRLAR</sequence>
<proteinExistence type="predicted"/>
<dbReference type="Proteomes" id="UP000001880">
    <property type="component" value="Chromosome"/>
</dbReference>
<dbReference type="HOGENOM" id="CLU_1394646_0_0_7"/>